<dbReference type="Proteomes" id="UP001317742">
    <property type="component" value="Chromosome"/>
</dbReference>
<accession>A0ABM8B055</accession>
<proteinExistence type="predicted"/>
<dbReference type="EMBL" id="AP026709">
    <property type="protein sequence ID" value="BDQ37158.1"/>
    <property type="molecule type" value="Genomic_DNA"/>
</dbReference>
<dbReference type="RefSeq" id="WP_281763017.1">
    <property type="nucleotide sequence ID" value="NZ_AP026709.1"/>
</dbReference>
<dbReference type="PROSITE" id="PS51257">
    <property type="entry name" value="PROKAR_LIPOPROTEIN"/>
    <property type="match status" value="1"/>
</dbReference>
<keyword evidence="2" id="KW-1185">Reference proteome</keyword>
<gene>
    <name evidence="1" type="ORF">SYK_15180</name>
</gene>
<protein>
    <recommendedName>
        <fullName evidence="3">Lipoprotein</fullName>
    </recommendedName>
</protein>
<evidence type="ECO:0000313" key="2">
    <source>
        <dbReference type="Proteomes" id="UP001317742"/>
    </source>
</evidence>
<name>A0ABM8B055_9BACT</name>
<evidence type="ECO:0000313" key="1">
    <source>
        <dbReference type="EMBL" id="BDQ37158.1"/>
    </source>
</evidence>
<organism evidence="1 2">
    <name type="scientific">Pseudodesulfovibrio nedwellii</name>
    <dbReference type="NCBI Taxonomy" id="2973072"/>
    <lineage>
        <taxon>Bacteria</taxon>
        <taxon>Pseudomonadati</taxon>
        <taxon>Thermodesulfobacteriota</taxon>
        <taxon>Desulfovibrionia</taxon>
        <taxon>Desulfovibrionales</taxon>
        <taxon>Desulfovibrionaceae</taxon>
    </lineage>
</organism>
<evidence type="ECO:0008006" key="3">
    <source>
        <dbReference type="Google" id="ProtNLM"/>
    </source>
</evidence>
<sequence length="201" mass="22092">MRRNKAFKTLTAVLMILAILFGCTIIRSEPAHIEKFDTTRYDSNTHYSEVLRDMGPPTKMSQLGTGMVWLYEDVTLKENQIGFGPINGPLSIFKLNFAAGDGKYQGTVLTFDLDGRLTSTGTMNEELNLGEGMAFQFAFVVSSLVDIGDIRQTPNQHTWGKSLLQDVPAGLNSQQNLDTGAHGVELMTTPQFTGQQSLANP</sequence>
<reference evidence="1 2" key="1">
    <citation type="submission" date="2022-08" db="EMBL/GenBank/DDBJ databases">
        <title>Genome Sequence of the sulphate-reducing bacterium, Pseudodesulfovibrio sp. SYK.</title>
        <authorList>
            <person name="Kondo R."/>
            <person name="Kataoka T."/>
        </authorList>
    </citation>
    <scope>NUCLEOTIDE SEQUENCE [LARGE SCALE GENOMIC DNA]</scope>
    <source>
        <strain evidence="1 2">SYK</strain>
    </source>
</reference>